<keyword evidence="2" id="KW-1185">Reference proteome</keyword>
<dbReference type="RefSeq" id="WP_190696768.1">
    <property type="nucleotide sequence ID" value="NZ_JAMPKX010000002.1"/>
</dbReference>
<accession>A0ABV0K2M8</accession>
<protein>
    <submittedName>
        <fullName evidence="1">Uncharacterized protein</fullName>
    </submittedName>
</protein>
<name>A0ABV0K2M8_9CYAN</name>
<proteinExistence type="predicted"/>
<gene>
    <name evidence="1" type="ORF">NC992_07795</name>
</gene>
<organism evidence="1 2">
    <name type="scientific">Leptolyngbya subtilissima DQ-A4</name>
    <dbReference type="NCBI Taxonomy" id="2933933"/>
    <lineage>
        <taxon>Bacteria</taxon>
        <taxon>Bacillati</taxon>
        <taxon>Cyanobacteriota</taxon>
        <taxon>Cyanophyceae</taxon>
        <taxon>Leptolyngbyales</taxon>
        <taxon>Leptolyngbyaceae</taxon>
        <taxon>Leptolyngbya group</taxon>
        <taxon>Leptolyngbya</taxon>
    </lineage>
</organism>
<evidence type="ECO:0000313" key="1">
    <source>
        <dbReference type="EMBL" id="MEP0946771.1"/>
    </source>
</evidence>
<evidence type="ECO:0000313" key="2">
    <source>
        <dbReference type="Proteomes" id="UP001482513"/>
    </source>
</evidence>
<reference evidence="1 2" key="1">
    <citation type="submission" date="2022-04" db="EMBL/GenBank/DDBJ databases">
        <title>Positive selection, recombination, and allopatry shape intraspecific diversity of widespread and dominant cyanobacteria.</title>
        <authorList>
            <person name="Wei J."/>
            <person name="Shu W."/>
            <person name="Hu C."/>
        </authorList>
    </citation>
    <scope>NUCLEOTIDE SEQUENCE [LARGE SCALE GENOMIC DNA]</scope>
    <source>
        <strain evidence="1 2">DQ-A4</strain>
    </source>
</reference>
<sequence>MDDQPLSNELSQSGINLPQLVEAVVQAVTKVGESRDLETALAIRDEIRRLPDELVTEVLNQLILRLIFIDPPLCRWFVLDVFLHDSDPNAKADVAERINILMTDLQSQQK</sequence>
<comment type="caution">
    <text evidence="1">The sequence shown here is derived from an EMBL/GenBank/DDBJ whole genome shotgun (WGS) entry which is preliminary data.</text>
</comment>
<dbReference type="Proteomes" id="UP001482513">
    <property type="component" value="Unassembled WGS sequence"/>
</dbReference>
<dbReference type="EMBL" id="JAMPKX010000002">
    <property type="protein sequence ID" value="MEP0946771.1"/>
    <property type="molecule type" value="Genomic_DNA"/>
</dbReference>